<feature type="domain" description="F-box/LRR-repeat protein 15/At3g58940/PEG3-like LRR" evidence="1">
    <location>
        <begin position="5"/>
        <end position="138"/>
    </location>
</feature>
<protein>
    <recommendedName>
        <fullName evidence="1">F-box/LRR-repeat protein 15/At3g58940/PEG3-like LRR domain-containing protein</fullName>
    </recommendedName>
</protein>
<evidence type="ECO:0000259" key="1">
    <source>
        <dbReference type="Pfam" id="PF24758"/>
    </source>
</evidence>
<evidence type="ECO:0000313" key="3">
    <source>
        <dbReference type="Proteomes" id="UP001341840"/>
    </source>
</evidence>
<dbReference type="Pfam" id="PF24758">
    <property type="entry name" value="LRR_At5g56370"/>
    <property type="match status" value="1"/>
</dbReference>
<dbReference type="EMBL" id="JASCZI010272647">
    <property type="protein sequence ID" value="MED6223049.1"/>
    <property type="molecule type" value="Genomic_DNA"/>
</dbReference>
<comment type="caution">
    <text evidence="2">The sequence shown here is derived from an EMBL/GenBank/DDBJ whole genome shotgun (WGS) entry which is preliminary data.</text>
</comment>
<dbReference type="Proteomes" id="UP001341840">
    <property type="component" value="Unassembled WGS sequence"/>
</dbReference>
<organism evidence="2 3">
    <name type="scientific">Stylosanthes scabra</name>
    <dbReference type="NCBI Taxonomy" id="79078"/>
    <lineage>
        <taxon>Eukaryota</taxon>
        <taxon>Viridiplantae</taxon>
        <taxon>Streptophyta</taxon>
        <taxon>Embryophyta</taxon>
        <taxon>Tracheophyta</taxon>
        <taxon>Spermatophyta</taxon>
        <taxon>Magnoliopsida</taxon>
        <taxon>eudicotyledons</taxon>
        <taxon>Gunneridae</taxon>
        <taxon>Pentapetalae</taxon>
        <taxon>rosids</taxon>
        <taxon>fabids</taxon>
        <taxon>Fabales</taxon>
        <taxon>Fabaceae</taxon>
        <taxon>Papilionoideae</taxon>
        <taxon>50 kb inversion clade</taxon>
        <taxon>dalbergioids sensu lato</taxon>
        <taxon>Dalbergieae</taxon>
        <taxon>Pterocarpus clade</taxon>
        <taxon>Stylosanthes</taxon>
    </lineage>
</organism>
<gene>
    <name evidence="2" type="ORF">PIB30_070237</name>
</gene>
<dbReference type="SUPFAM" id="SSF52058">
    <property type="entry name" value="L domain-like"/>
    <property type="match status" value="1"/>
</dbReference>
<keyword evidence="3" id="KW-1185">Reference proteome</keyword>
<dbReference type="InterPro" id="IPR050232">
    <property type="entry name" value="FBL13/AtMIF1-like"/>
</dbReference>
<dbReference type="InterPro" id="IPR055411">
    <property type="entry name" value="LRR_FXL15/At3g58940/PEG3-like"/>
</dbReference>
<proteinExistence type="predicted"/>
<dbReference type="PANTHER" id="PTHR31900">
    <property type="entry name" value="F-BOX/RNI SUPERFAMILY PROTEIN-RELATED"/>
    <property type="match status" value="1"/>
</dbReference>
<accession>A0ABU6ZM83</accession>
<dbReference type="InterPro" id="IPR032675">
    <property type="entry name" value="LRR_dom_sf"/>
</dbReference>
<reference evidence="2 3" key="1">
    <citation type="journal article" date="2023" name="Plants (Basel)">
        <title>Bridging the Gap: Combining Genomics and Transcriptomics Approaches to Understand Stylosanthes scabra, an Orphan Legume from the Brazilian Caatinga.</title>
        <authorList>
            <person name="Ferreira-Neto J.R.C."/>
            <person name="da Silva M.D."/>
            <person name="Binneck E."/>
            <person name="de Melo N.F."/>
            <person name="da Silva R.H."/>
            <person name="de Melo A.L.T.M."/>
            <person name="Pandolfi V."/>
            <person name="Bustamante F.O."/>
            <person name="Brasileiro-Vidal A.C."/>
            <person name="Benko-Iseppon A.M."/>
        </authorList>
    </citation>
    <scope>NUCLEOTIDE SEQUENCE [LARGE SCALE GENOMIC DNA]</scope>
    <source>
        <tissue evidence="2">Leaves</tissue>
    </source>
</reference>
<sequence>MSPNSLPEGIFTCPSLNSLVLKGVIDLFDFPDDWNVYLPSLKNLELKIRYVDIDQLLSGCPAIENLNLNLEDSCFRIPKQQMPPTLKSLTFSENVYYYKRTKEISVREIYTPFLEYLNLTIGNLEETAIEVSVMNFPNMVEAHLSIYECAQNVHWVLLLLQALSETKLLALKNDTTESIFRAPGFKFPEFHRLLHLEVEVPCFDKSFLLKVLHNCPVLECTRRKYLAVLDGAIGI</sequence>
<name>A0ABU6ZM83_9FABA</name>
<evidence type="ECO:0000313" key="2">
    <source>
        <dbReference type="EMBL" id="MED6223049.1"/>
    </source>
</evidence>
<dbReference type="PANTHER" id="PTHR31900:SF34">
    <property type="entry name" value="EMB|CAB62440.1-RELATED"/>
    <property type="match status" value="1"/>
</dbReference>
<dbReference type="Gene3D" id="3.80.10.10">
    <property type="entry name" value="Ribonuclease Inhibitor"/>
    <property type="match status" value="1"/>
</dbReference>